<evidence type="ECO:0000313" key="1">
    <source>
        <dbReference type="EMBL" id="MFM0109389.1"/>
    </source>
</evidence>
<name>A0ACC7NQZ4_9BURK</name>
<proteinExistence type="predicted"/>
<protein>
    <submittedName>
        <fullName evidence="1">Uncharacterized protein</fullName>
    </submittedName>
</protein>
<reference evidence="1 2" key="1">
    <citation type="journal article" date="2024" name="Chem. Sci.">
        <title>Discovery of megapolipeptins by genome mining of a Burkholderiales bacteria collection.</title>
        <authorList>
            <person name="Paulo B.S."/>
            <person name="Recchia M.J.J."/>
            <person name="Lee S."/>
            <person name="Fergusson C.H."/>
            <person name="Romanowski S.B."/>
            <person name="Hernandez A."/>
            <person name="Krull N."/>
            <person name="Liu D.Y."/>
            <person name="Cavanagh H."/>
            <person name="Bos A."/>
            <person name="Gray C.A."/>
            <person name="Murphy B.T."/>
            <person name="Linington R.G."/>
            <person name="Eustaquio A.S."/>
        </authorList>
    </citation>
    <scope>NUCLEOTIDE SEQUENCE [LARGE SCALE GENOMIC DNA]</scope>
    <source>
        <strain evidence="1 2">RL18-126-BIB-B</strain>
    </source>
</reference>
<organism evidence="1 2">
    <name type="scientific">Paraburkholderia rhynchosiae</name>
    <dbReference type="NCBI Taxonomy" id="487049"/>
    <lineage>
        <taxon>Bacteria</taxon>
        <taxon>Pseudomonadati</taxon>
        <taxon>Pseudomonadota</taxon>
        <taxon>Betaproteobacteria</taxon>
        <taxon>Burkholderiales</taxon>
        <taxon>Burkholderiaceae</taxon>
        <taxon>Paraburkholderia</taxon>
    </lineage>
</organism>
<evidence type="ECO:0000313" key="2">
    <source>
        <dbReference type="Proteomes" id="UP001629235"/>
    </source>
</evidence>
<keyword evidence="2" id="KW-1185">Reference proteome</keyword>
<comment type="caution">
    <text evidence="1">The sequence shown here is derived from an EMBL/GenBank/DDBJ whole genome shotgun (WGS) entry which is preliminary data.</text>
</comment>
<dbReference type="Proteomes" id="UP001629235">
    <property type="component" value="Unassembled WGS sequence"/>
</dbReference>
<dbReference type="EMBL" id="JAQQDW010000216">
    <property type="protein sequence ID" value="MFM0109389.1"/>
    <property type="molecule type" value="Genomic_DNA"/>
</dbReference>
<gene>
    <name evidence="1" type="ORF">PQR01_40060</name>
</gene>
<accession>A0ACC7NQZ4</accession>
<sequence>MKFDIFCLSLRLIRSARNASRARPELLSTGRLYAATRRHAGDAGAFADALTGVYATDPQYGAKLRTMMVESQGFTSGLASIAPMLMASDRVQYGSAPATRRNPDRHRTASRRITARSTCTAPVQATGVR</sequence>